<dbReference type="SMART" id="SM00248">
    <property type="entry name" value="ANK"/>
    <property type="match status" value="2"/>
</dbReference>
<evidence type="ECO:0000313" key="6">
    <source>
        <dbReference type="EMBL" id="PWV18401.1"/>
    </source>
</evidence>
<dbReference type="VEuPathDB" id="TriTrypDB:BCY84_15310"/>
<dbReference type="SMR" id="A0A2V2XCC2"/>
<dbReference type="EMBL" id="PRFC01000013">
    <property type="protein sequence ID" value="PWV18401.1"/>
    <property type="molecule type" value="Genomic_DNA"/>
</dbReference>
<keyword evidence="6" id="KW-0418">Kinase</keyword>
<name>A0A2V2XCC2_TRYCR</name>
<dbReference type="PROSITE" id="PS50297">
    <property type="entry name" value="ANK_REP_REGION"/>
    <property type="match status" value="1"/>
</dbReference>
<feature type="compositionally biased region" description="Polar residues" evidence="4">
    <location>
        <begin position="1"/>
        <end position="14"/>
    </location>
</feature>
<dbReference type="PANTHER" id="PTHR10606:SF50">
    <property type="entry name" value="6-BIPHOSPHATASE, PUTATIVE-RELATED"/>
    <property type="match status" value="1"/>
</dbReference>
<accession>A0A2V2XCC2</accession>
<keyword evidence="6" id="KW-0808">Transferase</keyword>
<dbReference type="GO" id="GO:0003873">
    <property type="term" value="F:6-phosphofructo-2-kinase activity"/>
    <property type="evidence" value="ECO:0007669"/>
    <property type="project" value="InterPro"/>
</dbReference>
<evidence type="ECO:0000313" key="7">
    <source>
        <dbReference type="Proteomes" id="UP000246078"/>
    </source>
</evidence>
<feature type="repeat" description="ANK" evidence="3">
    <location>
        <begin position="302"/>
        <end position="334"/>
    </location>
</feature>
<evidence type="ECO:0000256" key="4">
    <source>
        <dbReference type="SAM" id="MobiDB-lite"/>
    </source>
</evidence>
<dbReference type="FunFam" id="3.40.50.300:FF:000644">
    <property type="entry name" value="GpmB, Fructose-2,6-bisphosphatase"/>
    <property type="match status" value="1"/>
</dbReference>
<keyword evidence="2" id="KW-0067">ATP-binding</keyword>
<dbReference type="SUPFAM" id="SSF48403">
    <property type="entry name" value="Ankyrin repeat"/>
    <property type="match status" value="1"/>
</dbReference>
<dbReference type="Pfam" id="PF12796">
    <property type="entry name" value="Ank_2"/>
    <property type="match status" value="1"/>
</dbReference>
<feature type="region of interest" description="Disordered" evidence="4">
    <location>
        <begin position="370"/>
        <end position="412"/>
    </location>
</feature>
<evidence type="ECO:0000259" key="5">
    <source>
        <dbReference type="Pfam" id="PF01591"/>
    </source>
</evidence>
<dbReference type="SUPFAM" id="SSF52540">
    <property type="entry name" value="P-loop containing nucleoside triphosphate hydrolases"/>
    <property type="match status" value="1"/>
</dbReference>
<dbReference type="VEuPathDB" id="TriTrypDB:TcBrA4_0130710"/>
<dbReference type="VEuPathDB" id="TriTrypDB:C3747_13g456"/>
<feature type="region of interest" description="Disordered" evidence="4">
    <location>
        <begin position="1"/>
        <end position="63"/>
    </location>
</feature>
<evidence type="ECO:0000256" key="2">
    <source>
        <dbReference type="ARBA" id="ARBA00022840"/>
    </source>
</evidence>
<dbReference type="VEuPathDB" id="TriTrypDB:TcCL_NonESM01177"/>
<dbReference type="VEuPathDB" id="TriTrypDB:C4B63_23g264"/>
<dbReference type="PANTHER" id="PTHR10606">
    <property type="entry name" value="6-PHOSPHOFRUCTO-2-KINASE/FRUCTOSE-2,6-BISPHOSPHATASE"/>
    <property type="match status" value="1"/>
</dbReference>
<dbReference type="Gene3D" id="3.40.50.1240">
    <property type="entry name" value="Phosphoglycerate mutase-like"/>
    <property type="match status" value="2"/>
</dbReference>
<protein>
    <submittedName>
        <fullName evidence="6">6-phosphofructo-2-kinase 1</fullName>
    </submittedName>
</protein>
<dbReference type="GO" id="GO:0005829">
    <property type="term" value="C:cytosol"/>
    <property type="evidence" value="ECO:0007669"/>
    <property type="project" value="TreeGrafter"/>
</dbReference>
<dbReference type="Proteomes" id="UP000246078">
    <property type="component" value="Unassembled WGS sequence"/>
</dbReference>
<gene>
    <name evidence="6" type="ORF">C3747_13g456</name>
</gene>
<dbReference type="Gene3D" id="1.25.40.20">
    <property type="entry name" value="Ankyrin repeat-containing domain"/>
    <property type="match status" value="1"/>
</dbReference>
<dbReference type="VEuPathDB" id="TriTrypDB:Tc_MARK_3262"/>
<dbReference type="InterPro" id="IPR013079">
    <property type="entry name" value="6Phosfructo_kin"/>
</dbReference>
<comment type="caution">
    <text evidence="6">The sequence shown here is derived from an EMBL/GenBank/DDBJ whole genome shotgun (WGS) entry which is preliminary data.</text>
</comment>
<evidence type="ECO:0000256" key="1">
    <source>
        <dbReference type="ARBA" id="ARBA00022741"/>
    </source>
</evidence>
<keyword evidence="3" id="KW-0040">ANK repeat</keyword>
<dbReference type="PRINTS" id="PR00991">
    <property type="entry name" value="6PFRUCTKNASE"/>
</dbReference>
<feature type="compositionally biased region" description="Polar residues" evidence="4">
    <location>
        <begin position="30"/>
        <end position="50"/>
    </location>
</feature>
<dbReference type="VEuPathDB" id="TriTrypDB:TcG_00882"/>
<dbReference type="InterPro" id="IPR036770">
    <property type="entry name" value="Ankyrin_rpt-contain_sf"/>
</dbReference>
<dbReference type="InterPro" id="IPR002110">
    <property type="entry name" value="Ankyrin_rpt"/>
</dbReference>
<dbReference type="VEuPathDB" id="TriTrypDB:ECC02_001806"/>
<dbReference type="Gene3D" id="3.40.50.300">
    <property type="entry name" value="P-loop containing nucleotide triphosphate hydrolases"/>
    <property type="match status" value="1"/>
</dbReference>
<dbReference type="OMA" id="SFGADIM"/>
<dbReference type="GO" id="GO:0005524">
    <property type="term" value="F:ATP binding"/>
    <property type="evidence" value="ECO:0007669"/>
    <property type="project" value="UniProtKB-KW"/>
</dbReference>
<dbReference type="InterPro" id="IPR003094">
    <property type="entry name" value="6Pfruct_kin"/>
</dbReference>
<proteinExistence type="predicted"/>
<dbReference type="VEuPathDB" id="TriTrypDB:TcCL_NonESM01176"/>
<dbReference type="PROSITE" id="PS50088">
    <property type="entry name" value="ANK_REPEAT"/>
    <property type="match status" value="1"/>
</dbReference>
<dbReference type="InterPro" id="IPR027417">
    <property type="entry name" value="P-loop_NTPase"/>
</dbReference>
<keyword evidence="1" id="KW-0547">Nucleotide-binding</keyword>
<dbReference type="VEuPathDB" id="TriTrypDB:TCDM_00348"/>
<feature type="compositionally biased region" description="Polar residues" evidence="4">
    <location>
        <begin position="390"/>
        <end position="412"/>
    </location>
</feature>
<sequence>MNSVTGARGSSETAPQAADDDSGDATASGNKNGNVASGNLAQAKATSEQAVETEITTTTTTTKTPAAAAVGVHHRGCPGNSRGGECGFCLFEEAVVEASPPSSSYLFPQNASASPDVDSLQQCRPRDSFLDTACGKASGHLRSSTRICPSEMDSTATFVNGVVQSDRNLKESRRIRATSFPSSEFFSAVEREKALQQQMQQETAASFPLFDKPAPERRQALPLLQVPPAQDTNADSVIKKQNIAALICVLERQKFALQRQLKEIRKEFSAQNIFSLVRASNASQLQYLLENKICDVNKRDYNGCTPLHVAALEGNEVIVRVLISFGADLMAVDNTGRTPLDWAAANRHSSVCHYLMNVIQRLMVTQEQKKPQIQRNSEAESVESTEKNVQRNTSFGVSSTNNSMMQSTHLTPTLRESTCSLATPSPPLDSEIGSEQQNDHGLLSSFLACLPPDMISLMRSRSVLSANPIEAPLHEDESEFEEQGTFSNFSSYTTISGTVPLVVCMVGLPGRGKSFIAQRISRYLNWKGVPCRVFNAGNYRRRLLGVEGTSDAGFYDPNNANGKQMREKMAEFACEDLVEFISRHRIAVGVFDATNTTKARREHLVEFFNKAFKQRHMESRVMFIESICNDDTIITENILRAKCDNDDFKNVGDTSKVIASFRSRISEYEKVYEPLDRADDLSFIRIIDVKRHVVMKNIPCGLASSIAFFLMNLHPVAHPIYISLPGETEGEKNHMYGGDEHLTPLGNKFALALKRFILERHFPHMIVLHGTNHSVLNTLKPLAQSLREDSGDGVDKVEEEENSAFSGITCQEELLCPLPGLDSINYGLFSGRTVQWVRKRYAKLSRLLYVASPVCSDESVLNLYNSKKLYSVDVDDKKKGIIETHEYPTKQNQRGKQVRKQHFDKSARATSRFLHVPNGTDPRLSYCVQFPNGESCRQVNVRLEPALMAVMRVQGPVFVVATSVPAQGVLAFFTDAMPEVSPTLRLPQHAVVEIGVKGEITVHQLVEPVDHVPQPGSIREGRY</sequence>
<feature type="domain" description="6-phosphofructo-2-kinase" evidence="5">
    <location>
        <begin position="498"/>
        <end position="715"/>
    </location>
</feature>
<evidence type="ECO:0000256" key="3">
    <source>
        <dbReference type="PROSITE-ProRule" id="PRU00023"/>
    </source>
</evidence>
<reference evidence="6 7" key="1">
    <citation type="journal article" date="2018" name="Microb. Genom.">
        <title>Expanding an expanded genome: long-read sequencing of Trypanosoma cruzi.</title>
        <authorList>
            <person name="Berna L."/>
            <person name="Rodriguez M."/>
            <person name="Chiribao M.L."/>
            <person name="Parodi-Talice A."/>
            <person name="Pita S."/>
            <person name="Rijo G."/>
            <person name="Alvarez-Valin F."/>
            <person name="Robello C."/>
        </authorList>
    </citation>
    <scope>NUCLEOTIDE SEQUENCE [LARGE SCALE GENOMIC DNA]</scope>
    <source>
        <strain evidence="6 7">TCC</strain>
    </source>
</reference>
<dbReference type="GO" id="GO:0006003">
    <property type="term" value="P:fructose 2,6-bisphosphate metabolic process"/>
    <property type="evidence" value="ECO:0007669"/>
    <property type="project" value="InterPro"/>
</dbReference>
<dbReference type="VEuPathDB" id="TriTrypDB:TcCLB.508181.20"/>
<organism evidence="6 7">
    <name type="scientific">Trypanosoma cruzi</name>
    <dbReference type="NCBI Taxonomy" id="5693"/>
    <lineage>
        <taxon>Eukaryota</taxon>
        <taxon>Discoba</taxon>
        <taxon>Euglenozoa</taxon>
        <taxon>Kinetoplastea</taxon>
        <taxon>Metakinetoplastina</taxon>
        <taxon>Trypanosomatida</taxon>
        <taxon>Trypanosomatidae</taxon>
        <taxon>Trypanosoma</taxon>
        <taxon>Schizotrypanum</taxon>
    </lineage>
</organism>
<dbReference type="GO" id="GO:0006000">
    <property type="term" value="P:fructose metabolic process"/>
    <property type="evidence" value="ECO:0007669"/>
    <property type="project" value="InterPro"/>
</dbReference>
<dbReference type="SUPFAM" id="SSF53254">
    <property type="entry name" value="Phosphoglycerate mutase-like"/>
    <property type="match status" value="1"/>
</dbReference>
<dbReference type="Pfam" id="PF01591">
    <property type="entry name" value="6PF2K"/>
    <property type="match status" value="1"/>
</dbReference>
<dbReference type="VEuPathDB" id="TriTrypDB:TCSYLVIO_004468"/>
<dbReference type="InterPro" id="IPR029033">
    <property type="entry name" value="His_PPase_superfam"/>
</dbReference>
<dbReference type="AlphaFoldDB" id="A0A2V2XCC2"/>
<dbReference type="VEuPathDB" id="TriTrypDB:TcCLB.508153.950"/>
<dbReference type="GO" id="GO:0004331">
    <property type="term" value="F:fructose-2,6-bisphosphate 2-phosphatase activity"/>
    <property type="evidence" value="ECO:0007669"/>
    <property type="project" value="TreeGrafter"/>
</dbReference>
<dbReference type="OrthoDB" id="267323at2759"/>